<feature type="domain" description="AIG1-type G" evidence="4">
    <location>
        <begin position="8"/>
        <end position="150"/>
    </location>
</feature>
<dbReference type="AlphaFoldDB" id="A0A818MM01"/>
<name>A0A818MM01_9BILA</name>
<gene>
    <name evidence="5" type="ORF">KIK155_LOCUS20477</name>
</gene>
<comment type="caution">
    <text evidence="5">The sequence shown here is derived from an EMBL/GenBank/DDBJ whole genome shotgun (WGS) entry which is preliminary data.</text>
</comment>
<reference evidence="5" key="1">
    <citation type="submission" date="2021-02" db="EMBL/GenBank/DDBJ databases">
        <authorList>
            <person name="Nowell W R."/>
        </authorList>
    </citation>
    <scope>NUCLEOTIDE SEQUENCE</scope>
</reference>
<dbReference type="GO" id="GO:0005525">
    <property type="term" value="F:GTP binding"/>
    <property type="evidence" value="ECO:0007669"/>
    <property type="project" value="InterPro"/>
</dbReference>
<dbReference type="Pfam" id="PF04548">
    <property type="entry name" value="AIG1"/>
    <property type="match status" value="1"/>
</dbReference>
<evidence type="ECO:0000259" key="4">
    <source>
        <dbReference type="Pfam" id="PF04548"/>
    </source>
</evidence>
<evidence type="ECO:0000313" key="5">
    <source>
        <dbReference type="EMBL" id="CAF3591750.1"/>
    </source>
</evidence>
<evidence type="ECO:0000256" key="3">
    <source>
        <dbReference type="SAM" id="MobiDB-lite"/>
    </source>
</evidence>
<sequence>MAQADTKNVMLIGRSRTGKSTIKMLLVDPTKIPEDMDLKSGTKEPLFQSYHIAEKQVILNIIDTPGLFERGIDADKLRDNKTILKTIKICVNREITKFHFICFCVSIISGINQQDIESLVLLTEYLGSELSRNSCLIITHCESKNDTQRDKMHKQLFEDSYFKAIASFFELGIFFTGSINWDDYNNGHKSIIGQFKTSISYRTTLIDLFGDNSVEPFQINAKLIKRLLEGSKEENAQRELEKTIEEQAKYIDELIQIYQKGEASVKPIIEKIRATNQRMITKSGVSGIQENNLPEYYISTSPFSPLIDDEKKFFQFRQKLLGEPTPRQSQVALSAATADIDNDPDTDEPKQPNESTTKIYKTNITNYQEKLFIHYTHEKRFNVFKRDMHHVYEDTFKSTPAMYTNLIVGNRNRRQASDELIHKRPTQPFLLNHITQSKHQNKTKKKQPFIYNLTYQYQFIIILLGQQKKKNKRIQKQQTISQTSTA</sequence>
<comment type="similarity">
    <text evidence="1">Belongs to the TRAFAC class TrmE-Era-EngA-EngB-Septin-like GTPase superfamily. AIG1/Toc34/Toc159-like paraseptin GTPase family. IAN subfamily.</text>
</comment>
<dbReference type="Gene3D" id="3.40.50.300">
    <property type="entry name" value="P-loop containing nucleotide triphosphate hydrolases"/>
    <property type="match status" value="1"/>
</dbReference>
<proteinExistence type="inferred from homology"/>
<evidence type="ECO:0000256" key="2">
    <source>
        <dbReference type="ARBA" id="ARBA00022741"/>
    </source>
</evidence>
<accession>A0A818MM01</accession>
<organism evidence="5 6">
    <name type="scientific">Rotaria socialis</name>
    <dbReference type="NCBI Taxonomy" id="392032"/>
    <lineage>
        <taxon>Eukaryota</taxon>
        <taxon>Metazoa</taxon>
        <taxon>Spiralia</taxon>
        <taxon>Gnathifera</taxon>
        <taxon>Rotifera</taxon>
        <taxon>Eurotatoria</taxon>
        <taxon>Bdelloidea</taxon>
        <taxon>Philodinida</taxon>
        <taxon>Philodinidae</taxon>
        <taxon>Rotaria</taxon>
    </lineage>
</organism>
<protein>
    <recommendedName>
        <fullName evidence="4">AIG1-type G domain-containing protein</fullName>
    </recommendedName>
</protein>
<feature type="region of interest" description="Disordered" evidence="3">
    <location>
        <begin position="325"/>
        <end position="358"/>
    </location>
</feature>
<dbReference type="Proteomes" id="UP000663865">
    <property type="component" value="Unassembled WGS sequence"/>
</dbReference>
<dbReference type="EMBL" id="CAJNYV010003605">
    <property type="protein sequence ID" value="CAF3591750.1"/>
    <property type="molecule type" value="Genomic_DNA"/>
</dbReference>
<keyword evidence="2" id="KW-0547">Nucleotide-binding</keyword>
<evidence type="ECO:0000313" key="6">
    <source>
        <dbReference type="Proteomes" id="UP000663865"/>
    </source>
</evidence>
<dbReference type="InterPro" id="IPR027417">
    <property type="entry name" value="P-loop_NTPase"/>
</dbReference>
<dbReference type="InterPro" id="IPR006703">
    <property type="entry name" value="G_AIG1"/>
</dbReference>
<dbReference type="SUPFAM" id="SSF52540">
    <property type="entry name" value="P-loop containing nucleoside triphosphate hydrolases"/>
    <property type="match status" value="1"/>
</dbReference>
<evidence type="ECO:0000256" key="1">
    <source>
        <dbReference type="ARBA" id="ARBA00008535"/>
    </source>
</evidence>